<gene>
    <name evidence="2" type="ORF">GQ55_9G579700</name>
</gene>
<accession>A0A2T7CGM6</accession>
<sequence>MTFPPSQILETATKPKGKKVTLVLKHQKGLCYYRQSLGTTCDSKKVENNANSDSGTSKSVGQEVDQINLILLSKQLLRQRQQQRGKERRYPKKTIQPMLPLDSPAMATRSKKWLPASPAMSTRSKRLLIL</sequence>
<dbReference type="EMBL" id="CM009757">
    <property type="protein sequence ID" value="PUZ42403.1"/>
    <property type="molecule type" value="Genomic_DNA"/>
</dbReference>
<organism evidence="2 3">
    <name type="scientific">Panicum hallii var. hallii</name>
    <dbReference type="NCBI Taxonomy" id="1504633"/>
    <lineage>
        <taxon>Eukaryota</taxon>
        <taxon>Viridiplantae</taxon>
        <taxon>Streptophyta</taxon>
        <taxon>Embryophyta</taxon>
        <taxon>Tracheophyta</taxon>
        <taxon>Spermatophyta</taxon>
        <taxon>Magnoliopsida</taxon>
        <taxon>Liliopsida</taxon>
        <taxon>Poales</taxon>
        <taxon>Poaceae</taxon>
        <taxon>PACMAD clade</taxon>
        <taxon>Panicoideae</taxon>
        <taxon>Panicodae</taxon>
        <taxon>Paniceae</taxon>
        <taxon>Panicinae</taxon>
        <taxon>Panicum</taxon>
        <taxon>Panicum sect. Panicum</taxon>
    </lineage>
</organism>
<dbReference type="AlphaFoldDB" id="A0A2T7CGM6"/>
<dbReference type="Gramene" id="PUZ42403">
    <property type="protein sequence ID" value="PUZ42403"/>
    <property type="gene ID" value="GQ55_9G579700"/>
</dbReference>
<proteinExistence type="predicted"/>
<evidence type="ECO:0000313" key="3">
    <source>
        <dbReference type="Proteomes" id="UP000244336"/>
    </source>
</evidence>
<evidence type="ECO:0000313" key="2">
    <source>
        <dbReference type="EMBL" id="PUZ42403.1"/>
    </source>
</evidence>
<dbReference type="Proteomes" id="UP000244336">
    <property type="component" value="Chromosome 9"/>
</dbReference>
<evidence type="ECO:0000256" key="1">
    <source>
        <dbReference type="SAM" id="MobiDB-lite"/>
    </source>
</evidence>
<name>A0A2T7CGM6_9POAL</name>
<feature type="region of interest" description="Disordered" evidence="1">
    <location>
        <begin position="78"/>
        <end position="104"/>
    </location>
</feature>
<feature type="compositionally biased region" description="Basic residues" evidence="1">
    <location>
        <begin position="81"/>
        <end position="92"/>
    </location>
</feature>
<protein>
    <submittedName>
        <fullName evidence="2">Uncharacterized protein</fullName>
    </submittedName>
</protein>
<keyword evidence="3" id="KW-1185">Reference proteome</keyword>
<reference evidence="2 3" key="1">
    <citation type="submission" date="2018-04" db="EMBL/GenBank/DDBJ databases">
        <title>WGS assembly of Panicum hallii var. hallii HAL2.</title>
        <authorList>
            <person name="Lovell J."/>
            <person name="Jenkins J."/>
            <person name="Lowry D."/>
            <person name="Mamidi S."/>
            <person name="Sreedasyam A."/>
            <person name="Weng X."/>
            <person name="Barry K."/>
            <person name="Bonette J."/>
            <person name="Campitelli B."/>
            <person name="Daum C."/>
            <person name="Gordon S."/>
            <person name="Gould B."/>
            <person name="Lipzen A."/>
            <person name="MacQueen A."/>
            <person name="Palacio-Mejia J."/>
            <person name="Plott C."/>
            <person name="Shakirov E."/>
            <person name="Shu S."/>
            <person name="Yoshinaga Y."/>
            <person name="Zane M."/>
            <person name="Rokhsar D."/>
            <person name="Grimwood J."/>
            <person name="Schmutz J."/>
            <person name="Juenger T."/>
        </authorList>
    </citation>
    <scope>NUCLEOTIDE SEQUENCE [LARGE SCALE GENOMIC DNA]</scope>
    <source>
        <strain evidence="3">cv. HAL2</strain>
    </source>
</reference>
<dbReference type="OrthoDB" id="695145at2759"/>